<keyword evidence="7" id="KW-1185">Reference proteome</keyword>
<dbReference type="EMBL" id="CP093344">
    <property type="protein sequence ID" value="WOG86614.1"/>
    <property type="molecule type" value="Genomic_DNA"/>
</dbReference>
<evidence type="ECO:0000256" key="2">
    <source>
        <dbReference type="ARBA" id="ARBA00022801"/>
    </source>
</evidence>
<comment type="catalytic activity">
    <reaction evidence="4">
        <text>NAD(+) + H2O = ADP-D-ribose + nicotinamide + H(+)</text>
        <dbReference type="Rhea" id="RHEA:16301"/>
        <dbReference type="ChEBI" id="CHEBI:15377"/>
        <dbReference type="ChEBI" id="CHEBI:15378"/>
        <dbReference type="ChEBI" id="CHEBI:17154"/>
        <dbReference type="ChEBI" id="CHEBI:57540"/>
        <dbReference type="ChEBI" id="CHEBI:57967"/>
        <dbReference type="EC" id="3.2.2.6"/>
    </reaction>
    <physiologicalReaction direction="left-to-right" evidence="4">
        <dbReference type="Rhea" id="RHEA:16302"/>
    </physiologicalReaction>
</comment>
<dbReference type="GO" id="GO:0061809">
    <property type="term" value="F:NAD+ nucleosidase activity, cyclic ADP-ribose generating"/>
    <property type="evidence" value="ECO:0007669"/>
    <property type="project" value="UniProtKB-EC"/>
</dbReference>
<evidence type="ECO:0000256" key="4">
    <source>
        <dbReference type="ARBA" id="ARBA00047304"/>
    </source>
</evidence>
<evidence type="ECO:0000313" key="7">
    <source>
        <dbReference type="Proteomes" id="UP000077755"/>
    </source>
</evidence>
<dbReference type="SUPFAM" id="SSF52200">
    <property type="entry name" value="Toll/Interleukin receptor TIR domain"/>
    <property type="match status" value="1"/>
</dbReference>
<dbReference type="PANTHER" id="PTHR32009">
    <property type="entry name" value="TMV RESISTANCE PROTEIN N-LIKE"/>
    <property type="match status" value="1"/>
</dbReference>
<name>A0AAF0WBN0_DAUCS</name>
<proteinExistence type="predicted"/>
<keyword evidence="2" id="KW-0378">Hydrolase</keyword>
<dbReference type="Proteomes" id="UP000077755">
    <property type="component" value="Chromosome 2"/>
</dbReference>
<dbReference type="FunFam" id="3.40.50.10140:FF:000007">
    <property type="entry name" value="Disease resistance protein (TIR-NBS-LRR class)"/>
    <property type="match status" value="1"/>
</dbReference>
<evidence type="ECO:0000313" key="6">
    <source>
        <dbReference type="EMBL" id="WOG86614.1"/>
    </source>
</evidence>
<dbReference type="SMART" id="SM00255">
    <property type="entry name" value="TIR"/>
    <property type="match status" value="1"/>
</dbReference>
<evidence type="ECO:0000259" key="5">
    <source>
        <dbReference type="PROSITE" id="PS50104"/>
    </source>
</evidence>
<dbReference type="InterPro" id="IPR000157">
    <property type="entry name" value="TIR_dom"/>
</dbReference>
<organism evidence="6 7">
    <name type="scientific">Daucus carota subsp. sativus</name>
    <name type="common">Carrot</name>
    <dbReference type="NCBI Taxonomy" id="79200"/>
    <lineage>
        <taxon>Eukaryota</taxon>
        <taxon>Viridiplantae</taxon>
        <taxon>Streptophyta</taxon>
        <taxon>Embryophyta</taxon>
        <taxon>Tracheophyta</taxon>
        <taxon>Spermatophyta</taxon>
        <taxon>Magnoliopsida</taxon>
        <taxon>eudicotyledons</taxon>
        <taxon>Gunneridae</taxon>
        <taxon>Pentapetalae</taxon>
        <taxon>asterids</taxon>
        <taxon>campanulids</taxon>
        <taxon>Apiales</taxon>
        <taxon>Apiaceae</taxon>
        <taxon>Apioideae</taxon>
        <taxon>Scandiceae</taxon>
        <taxon>Daucinae</taxon>
        <taxon>Daucus</taxon>
        <taxon>Daucus sect. Daucus</taxon>
    </lineage>
</organism>
<keyword evidence="3" id="KW-0520">NAD</keyword>
<feature type="domain" description="TIR" evidence="5">
    <location>
        <begin position="21"/>
        <end position="186"/>
    </location>
</feature>
<dbReference type="PROSITE" id="PS50104">
    <property type="entry name" value="TIR"/>
    <property type="match status" value="1"/>
</dbReference>
<dbReference type="Pfam" id="PF01582">
    <property type="entry name" value="TIR"/>
    <property type="match status" value="1"/>
</dbReference>
<dbReference type="PANTHER" id="PTHR32009:SF39">
    <property type="entry name" value="TIR DOMAIN-CONTAINING PROTEIN"/>
    <property type="match status" value="1"/>
</dbReference>
<gene>
    <name evidence="6" type="ORF">DCAR_0205831</name>
</gene>
<dbReference type="EC" id="3.2.2.6" evidence="1"/>
<dbReference type="Gene3D" id="3.40.50.10140">
    <property type="entry name" value="Toll/interleukin-1 receptor homology (TIR) domain"/>
    <property type="match status" value="1"/>
</dbReference>
<sequence>MASTSYDQTSTASASTSPPTTRWDVFLSFRGLDTRNTFTDHLHKALIRTGIRTYKDDPELHRGEVISRSLPQAIQDSKIYIVVLSKNYATSSWCLEELEEILDCHIKTKRLIIPVFYYIDPSVVRHQTQRFETAFINHQTRYDAEKVNRWRHTLNEIADFKGYHVSKDRSQADIIDEVVNGIVLKINPRTLYVAKYPIGMDSRVEGITALFNSGTSEGVKRIGIHGMGGLAKQPSPKLCITKTISDFREVAS</sequence>
<accession>A0AAF0WBN0</accession>
<reference evidence="6" key="1">
    <citation type="journal article" date="2016" name="Nat. Genet.">
        <title>A high-quality carrot genome assembly provides new insights into carotenoid accumulation and asterid genome evolution.</title>
        <authorList>
            <person name="Iorizzo M."/>
            <person name="Ellison S."/>
            <person name="Senalik D."/>
            <person name="Zeng P."/>
            <person name="Satapoomin P."/>
            <person name="Huang J."/>
            <person name="Bowman M."/>
            <person name="Iovene M."/>
            <person name="Sanseverino W."/>
            <person name="Cavagnaro P."/>
            <person name="Yildiz M."/>
            <person name="Macko-Podgorni A."/>
            <person name="Moranska E."/>
            <person name="Grzebelus E."/>
            <person name="Grzebelus D."/>
            <person name="Ashrafi H."/>
            <person name="Zheng Z."/>
            <person name="Cheng S."/>
            <person name="Spooner D."/>
            <person name="Van Deynze A."/>
            <person name="Simon P."/>
        </authorList>
    </citation>
    <scope>NUCLEOTIDE SEQUENCE</scope>
    <source>
        <tissue evidence="6">Leaf</tissue>
    </source>
</reference>
<dbReference type="AlphaFoldDB" id="A0AAF0WBN0"/>
<dbReference type="GO" id="GO:0007165">
    <property type="term" value="P:signal transduction"/>
    <property type="evidence" value="ECO:0007669"/>
    <property type="project" value="InterPro"/>
</dbReference>
<protein>
    <recommendedName>
        <fullName evidence="1">ADP-ribosyl cyclase/cyclic ADP-ribose hydrolase</fullName>
        <ecNumber evidence="1">3.2.2.6</ecNumber>
    </recommendedName>
</protein>
<evidence type="ECO:0000256" key="1">
    <source>
        <dbReference type="ARBA" id="ARBA00011982"/>
    </source>
</evidence>
<dbReference type="InterPro" id="IPR035897">
    <property type="entry name" value="Toll_tir_struct_dom_sf"/>
</dbReference>
<evidence type="ECO:0000256" key="3">
    <source>
        <dbReference type="ARBA" id="ARBA00023027"/>
    </source>
</evidence>
<reference evidence="6" key="2">
    <citation type="submission" date="2022-03" db="EMBL/GenBank/DDBJ databases">
        <title>Draft title - Genomic analysis of global carrot germplasm unveils the trajectory of domestication and the origin of high carotenoid orange carrot.</title>
        <authorList>
            <person name="Iorizzo M."/>
            <person name="Ellison S."/>
            <person name="Senalik D."/>
            <person name="Macko-Podgorni A."/>
            <person name="Grzebelus D."/>
            <person name="Bostan H."/>
            <person name="Rolling W."/>
            <person name="Curaba J."/>
            <person name="Simon P."/>
        </authorList>
    </citation>
    <scope>NUCLEOTIDE SEQUENCE</scope>
    <source>
        <tissue evidence="6">Leaf</tissue>
    </source>
</reference>